<dbReference type="EMBL" id="JAAKFY010000019">
    <property type="protein sequence ID" value="KAF3841736.1"/>
    <property type="molecule type" value="Genomic_DNA"/>
</dbReference>
<feature type="region of interest" description="Disordered" evidence="1">
    <location>
        <begin position="237"/>
        <end position="279"/>
    </location>
</feature>
<evidence type="ECO:0000313" key="4">
    <source>
        <dbReference type="Proteomes" id="UP000518266"/>
    </source>
</evidence>
<feature type="signal peptide" evidence="2">
    <location>
        <begin position="1"/>
        <end position="23"/>
    </location>
</feature>
<keyword evidence="4" id="KW-1185">Reference proteome</keyword>
<comment type="caution">
    <text evidence="3">The sequence shown here is derived from an EMBL/GenBank/DDBJ whole genome shotgun (WGS) entry which is preliminary data.</text>
</comment>
<sequence length="295" mass="32856">MSSSRARVFIISLSLHHVFISLSLHHVFIKSQTAALLQLRLSYLNLHSDAERDRAGQSESERDNTGHSPMTTLKGIWGEEEAAEGTPNTASIFSFLRFYTLFSYFDPSLRNIPPASRPSHRRLTIKCQGEANCLKKDDFPPPLLDAADVHLSLCASSTCTCLHPITSPLQTPSYRLSAHLYISVKPSPSLYLTCCVLDCSSGILSVTVSPPEAPENDEYNFSLIHHHKVQTPTTATHARTHARSTHAPRTHHARTHARTHTRTHTQSKIPSKQPRGTIGEIKRGERRCWVCPGTN</sequence>
<feature type="compositionally biased region" description="Basic and acidic residues" evidence="1">
    <location>
        <begin position="52"/>
        <end position="65"/>
    </location>
</feature>
<evidence type="ECO:0000313" key="3">
    <source>
        <dbReference type="EMBL" id="KAF3841736.1"/>
    </source>
</evidence>
<feature type="compositionally biased region" description="Basic residues" evidence="1">
    <location>
        <begin position="238"/>
        <end position="265"/>
    </location>
</feature>
<feature type="chain" id="PRO_5029770201" evidence="2">
    <location>
        <begin position="24"/>
        <end position="295"/>
    </location>
</feature>
<feature type="region of interest" description="Disordered" evidence="1">
    <location>
        <begin position="52"/>
        <end position="72"/>
    </location>
</feature>
<dbReference type="AlphaFoldDB" id="A0A7J5XX92"/>
<organism evidence="3 4">
    <name type="scientific">Dissostichus mawsoni</name>
    <name type="common">Antarctic cod</name>
    <dbReference type="NCBI Taxonomy" id="36200"/>
    <lineage>
        <taxon>Eukaryota</taxon>
        <taxon>Metazoa</taxon>
        <taxon>Chordata</taxon>
        <taxon>Craniata</taxon>
        <taxon>Vertebrata</taxon>
        <taxon>Euteleostomi</taxon>
        <taxon>Actinopterygii</taxon>
        <taxon>Neopterygii</taxon>
        <taxon>Teleostei</taxon>
        <taxon>Neoteleostei</taxon>
        <taxon>Acanthomorphata</taxon>
        <taxon>Eupercaria</taxon>
        <taxon>Perciformes</taxon>
        <taxon>Notothenioidei</taxon>
        <taxon>Nototheniidae</taxon>
        <taxon>Dissostichus</taxon>
    </lineage>
</organism>
<name>A0A7J5XX92_DISMA</name>
<accession>A0A7J5XX92</accession>
<proteinExistence type="predicted"/>
<evidence type="ECO:0000256" key="1">
    <source>
        <dbReference type="SAM" id="MobiDB-lite"/>
    </source>
</evidence>
<reference evidence="3 4" key="1">
    <citation type="submission" date="2020-03" db="EMBL/GenBank/DDBJ databases">
        <title>Dissostichus mawsoni Genome sequencing and assembly.</title>
        <authorList>
            <person name="Park H."/>
        </authorList>
    </citation>
    <scope>NUCLEOTIDE SEQUENCE [LARGE SCALE GENOMIC DNA]</scope>
    <source>
        <strain evidence="3">DM0001</strain>
        <tissue evidence="3">Muscle</tissue>
    </source>
</reference>
<keyword evidence="2" id="KW-0732">Signal</keyword>
<dbReference type="Proteomes" id="UP000518266">
    <property type="component" value="Unassembled WGS sequence"/>
</dbReference>
<dbReference type="OrthoDB" id="6142108at2759"/>
<evidence type="ECO:0000256" key="2">
    <source>
        <dbReference type="SAM" id="SignalP"/>
    </source>
</evidence>
<gene>
    <name evidence="3" type="ORF">F7725_023687</name>
</gene>
<protein>
    <submittedName>
        <fullName evidence="3">Uncharacterized protein</fullName>
    </submittedName>
</protein>